<dbReference type="Gene3D" id="1.20.120.550">
    <property type="entry name" value="Membrane associated eicosanoid/glutathione metabolism-like domain"/>
    <property type="match status" value="1"/>
</dbReference>
<protein>
    <submittedName>
        <fullName evidence="3">Uncharacterized protein</fullName>
    </submittedName>
</protein>
<keyword evidence="2" id="KW-0812">Transmembrane</keyword>
<evidence type="ECO:0000313" key="4">
    <source>
        <dbReference type="Proteomes" id="UP001556692"/>
    </source>
</evidence>
<keyword evidence="4" id="KW-1185">Reference proteome</keyword>
<evidence type="ECO:0000256" key="2">
    <source>
        <dbReference type="SAM" id="Phobius"/>
    </source>
</evidence>
<accession>A0ABV3SQ97</accession>
<feature type="transmembrane region" description="Helical" evidence="2">
    <location>
        <begin position="6"/>
        <end position="25"/>
    </location>
</feature>
<keyword evidence="2" id="KW-0472">Membrane</keyword>
<evidence type="ECO:0000313" key="3">
    <source>
        <dbReference type="EMBL" id="MEX0408967.1"/>
    </source>
</evidence>
<dbReference type="EMBL" id="JBDPGJ010000007">
    <property type="protein sequence ID" value="MEX0408967.1"/>
    <property type="molecule type" value="Genomic_DNA"/>
</dbReference>
<sequence>MLPVTSAVAALAAVALVLLSVRVSLRRMAVGTRIGTGDDETLLRRIRAQGNFIEYVLSASSCSASPNPRAPRSHGSGRSPGYSWRDAASTRSVSRSVAPASAPQG</sequence>
<evidence type="ECO:0000256" key="1">
    <source>
        <dbReference type="SAM" id="MobiDB-lite"/>
    </source>
</evidence>
<dbReference type="Proteomes" id="UP001556692">
    <property type="component" value="Unassembled WGS sequence"/>
</dbReference>
<comment type="caution">
    <text evidence="3">The sequence shown here is derived from an EMBL/GenBank/DDBJ whole genome shotgun (WGS) entry which is preliminary data.</text>
</comment>
<proteinExistence type="predicted"/>
<reference evidence="3 4" key="1">
    <citation type="submission" date="2024-05" db="EMBL/GenBank/DDBJ databases">
        <authorList>
            <person name="Jiang F."/>
        </authorList>
    </citation>
    <scope>NUCLEOTIDE SEQUENCE [LARGE SCALE GENOMIC DNA]</scope>
    <source>
        <strain evidence="3 4">LZ166</strain>
    </source>
</reference>
<feature type="region of interest" description="Disordered" evidence="1">
    <location>
        <begin position="61"/>
        <end position="105"/>
    </location>
</feature>
<dbReference type="SUPFAM" id="SSF161084">
    <property type="entry name" value="MAPEG domain-like"/>
    <property type="match status" value="1"/>
</dbReference>
<gene>
    <name evidence="3" type="ORF">ABGN05_25330</name>
</gene>
<keyword evidence="2" id="KW-1133">Transmembrane helix</keyword>
<organism evidence="3 4">
    <name type="scientific">Aquibium pacificus</name>
    <dbReference type="NCBI Taxonomy" id="3153579"/>
    <lineage>
        <taxon>Bacteria</taxon>
        <taxon>Pseudomonadati</taxon>
        <taxon>Pseudomonadota</taxon>
        <taxon>Alphaproteobacteria</taxon>
        <taxon>Hyphomicrobiales</taxon>
        <taxon>Phyllobacteriaceae</taxon>
        <taxon>Aquibium</taxon>
    </lineage>
</organism>
<name>A0ABV3SQ97_9HYPH</name>
<dbReference type="InterPro" id="IPR023352">
    <property type="entry name" value="MAPEG-like_dom_sf"/>
</dbReference>
<feature type="compositionally biased region" description="Low complexity" evidence="1">
    <location>
        <begin position="87"/>
        <end position="105"/>
    </location>
</feature>